<dbReference type="EMBL" id="JAVRBK010000002">
    <property type="protein sequence ID" value="KAK5648604.1"/>
    <property type="molecule type" value="Genomic_DNA"/>
</dbReference>
<gene>
    <name evidence="4" type="ORF">RI129_003496</name>
</gene>
<comment type="caution">
    <text evidence="4">The sequence shown here is derived from an EMBL/GenBank/DDBJ whole genome shotgun (WGS) entry which is preliminary data.</text>
</comment>
<evidence type="ECO:0000256" key="3">
    <source>
        <dbReference type="SAM" id="Coils"/>
    </source>
</evidence>
<keyword evidence="2 3" id="KW-0175">Coiled coil</keyword>
<evidence type="ECO:0000256" key="1">
    <source>
        <dbReference type="ARBA" id="ARBA00007584"/>
    </source>
</evidence>
<proteinExistence type="inferred from homology"/>
<dbReference type="GO" id="GO:0019216">
    <property type="term" value="P:regulation of lipid metabolic process"/>
    <property type="evidence" value="ECO:0007669"/>
    <property type="project" value="TreeGrafter"/>
</dbReference>
<dbReference type="PANTHER" id="PTHR12499">
    <property type="entry name" value="OPTIC ATROPHY 3 PROTEIN OPA3"/>
    <property type="match status" value="1"/>
</dbReference>
<evidence type="ECO:0000313" key="4">
    <source>
        <dbReference type="EMBL" id="KAK5648604.1"/>
    </source>
</evidence>
<reference evidence="4 5" key="1">
    <citation type="journal article" date="2024" name="Insects">
        <title>An Improved Chromosome-Level Genome Assembly of the Firefly Pyrocoelia pectoralis.</title>
        <authorList>
            <person name="Fu X."/>
            <person name="Meyer-Rochow V.B."/>
            <person name="Ballantyne L."/>
            <person name="Zhu X."/>
        </authorList>
    </citation>
    <scope>NUCLEOTIDE SEQUENCE [LARGE SCALE GENOMIC DNA]</scope>
    <source>
        <strain evidence="4">XCY_ONT2</strain>
    </source>
</reference>
<evidence type="ECO:0000313" key="5">
    <source>
        <dbReference type="Proteomes" id="UP001329430"/>
    </source>
</evidence>
<evidence type="ECO:0000256" key="2">
    <source>
        <dbReference type="ARBA" id="ARBA00023054"/>
    </source>
</evidence>
<dbReference type="Pfam" id="PF07047">
    <property type="entry name" value="OPA3"/>
    <property type="match status" value="1"/>
</dbReference>
<comment type="similarity">
    <text evidence="1">Belongs to the OPA3 family.</text>
</comment>
<sequence length="150" mass="17169">MGVALLKLGSILVNQISKPLTYLLVAEAKKSAFFRNYACLPCARLFHWGEVKTKMWLLRFGTAVQISVLNEAQATELGASLISEMIVFSIISGVAINEFVRMKHRDAKKKEEKRLLVLDLKNKLREISLQIQNQQEELEQLLKFYEDSLE</sequence>
<feature type="coiled-coil region" evidence="3">
    <location>
        <begin position="117"/>
        <end position="148"/>
    </location>
</feature>
<dbReference type="Proteomes" id="UP001329430">
    <property type="component" value="Chromosome 2"/>
</dbReference>
<name>A0AAN7VRX3_9COLE</name>
<dbReference type="PANTHER" id="PTHR12499:SF0">
    <property type="entry name" value="OPTIC ATROPHY 3 PROTEIN"/>
    <property type="match status" value="1"/>
</dbReference>
<protein>
    <recommendedName>
        <fullName evidence="6">OPA3-like protein CG13603</fullName>
    </recommendedName>
</protein>
<dbReference type="AlphaFoldDB" id="A0AAN7VRX3"/>
<accession>A0AAN7VRX3</accession>
<dbReference type="InterPro" id="IPR010754">
    <property type="entry name" value="OPA3-like"/>
</dbReference>
<evidence type="ECO:0008006" key="6">
    <source>
        <dbReference type="Google" id="ProtNLM"/>
    </source>
</evidence>
<keyword evidence="5" id="KW-1185">Reference proteome</keyword>
<dbReference type="GO" id="GO:0005739">
    <property type="term" value="C:mitochondrion"/>
    <property type="evidence" value="ECO:0007669"/>
    <property type="project" value="TreeGrafter"/>
</dbReference>
<organism evidence="4 5">
    <name type="scientific">Pyrocoelia pectoralis</name>
    <dbReference type="NCBI Taxonomy" id="417401"/>
    <lineage>
        <taxon>Eukaryota</taxon>
        <taxon>Metazoa</taxon>
        <taxon>Ecdysozoa</taxon>
        <taxon>Arthropoda</taxon>
        <taxon>Hexapoda</taxon>
        <taxon>Insecta</taxon>
        <taxon>Pterygota</taxon>
        <taxon>Neoptera</taxon>
        <taxon>Endopterygota</taxon>
        <taxon>Coleoptera</taxon>
        <taxon>Polyphaga</taxon>
        <taxon>Elateriformia</taxon>
        <taxon>Elateroidea</taxon>
        <taxon>Lampyridae</taxon>
        <taxon>Lampyrinae</taxon>
        <taxon>Pyrocoelia</taxon>
    </lineage>
</organism>